<feature type="transmembrane region" description="Helical" evidence="7">
    <location>
        <begin position="12"/>
        <end position="37"/>
    </location>
</feature>
<evidence type="ECO:0000313" key="9">
    <source>
        <dbReference type="EMBL" id="OHA86065.1"/>
    </source>
</evidence>
<dbReference type="PANTHER" id="PTHR30353:SF0">
    <property type="entry name" value="TRANSMEMBRANE PROTEIN"/>
    <property type="match status" value="1"/>
</dbReference>
<feature type="transmembrane region" description="Helical" evidence="7">
    <location>
        <begin position="145"/>
        <end position="168"/>
    </location>
</feature>
<comment type="caution">
    <text evidence="9">The sequence shown here is derived from an EMBL/GenBank/DDBJ whole genome shotgun (WGS) entry which is preliminary data.</text>
</comment>
<keyword evidence="3 7" id="KW-1003">Cell membrane</keyword>
<name>A0A1G2SLX6_9BACT</name>
<dbReference type="InterPro" id="IPR032816">
    <property type="entry name" value="VTT_dom"/>
</dbReference>
<keyword evidence="5 7" id="KW-1133">Transmembrane helix</keyword>
<protein>
    <recommendedName>
        <fullName evidence="8">VTT domain-containing protein</fullName>
    </recommendedName>
</protein>
<evidence type="ECO:0000256" key="3">
    <source>
        <dbReference type="ARBA" id="ARBA00022475"/>
    </source>
</evidence>
<dbReference type="EMBL" id="MHUZ01000010">
    <property type="protein sequence ID" value="OHA86065.1"/>
    <property type="molecule type" value="Genomic_DNA"/>
</dbReference>
<evidence type="ECO:0000256" key="2">
    <source>
        <dbReference type="ARBA" id="ARBA00010792"/>
    </source>
</evidence>
<dbReference type="Pfam" id="PF09335">
    <property type="entry name" value="VTT_dom"/>
    <property type="match status" value="1"/>
</dbReference>
<accession>A0A1G2SLX6</accession>
<dbReference type="PANTHER" id="PTHR30353">
    <property type="entry name" value="INNER MEMBRANE PROTEIN DEDA-RELATED"/>
    <property type="match status" value="1"/>
</dbReference>
<evidence type="ECO:0000313" key="10">
    <source>
        <dbReference type="Proteomes" id="UP000178168"/>
    </source>
</evidence>
<dbReference type="Proteomes" id="UP000178168">
    <property type="component" value="Unassembled WGS sequence"/>
</dbReference>
<dbReference type="STRING" id="1802730.A2591_01600"/>
<sequence length="203" mass="22344">MPDFLHFDIPALVQTAGYIGLFAIVFAESGLFFGFFFPGDSLLFTAGLLASQGLLNIWLLASLMTLGAILGDSVGYWFGKKVGPKIFTREDSFFFNKRHIKRTEAFYAKYGPKAVVLARFVPVVRTFTPILAGVGMMPYGLFLRYNIIGGVLWGTGVTLLGYFLGSAIPSAEQYLLPIILGIIAVSFIPIIREVIHARNTQHP</sequence>
<feature type="transmembrane region" description="Helical" evidence="7">
    <location>
        <begin position="174"/>
        <end position="191"/>
    </location>
</feature>
<evidence type="ECO:0000259" key="8">
    <source>
        <dbReference type="Pfam" id="PF09335"/>
    </source>
</evidence>
<organism evidence="9 10">
    <name type="scientific">Candidatus Yonathbacteria bacterium RIFOXYD1_FULL_52_36</name>
    <dbReference type="NCBI Taxonomy" id="1802730"/>
    <lineage>
        <taxon>Bacteria</taxon>
        <taxon>Candidatus Yonathiibacteriota</taxon>
    </lineage>
</organism>
<feature type="domain" description="VTT" evidence="8">
    <location>
        <begin position="37"/>
        <end position="162"/>
    </location>
</feature>
<proteinExistence type="inferred from homology"/>
<dbReference type="GO" id="GO:0005886">
    <property type="term" value="C:plasma membrane"/>
    <property type="evidence" value="ECO:0007669"/>
    <property type="project" value="UniProtKB-SubCell"/>
</dbReference>
<reference evidence="9 10" key="1">
    <citation type="journal article" date="2016" name="Nat. Commun.">
        <title>Thousands of microbial genomes shed light on interconnected biogeochemical processes in an aquifer system.</title>
        <authorList>
            <person name="Anantharaman K."/>
            <person name="Brown C.T."/>
            <person name="Hug L.A."/>
            <person name="Sharon I."/>
            <person name="Castelle C.J."/>
            <person name="Probst A.J."/>
            <person name="Thomas B.C."/>
            <person name="Singh A."/>
            <person name="Wilkins M.J."/>
            <person name="Karaoz U."/>
            <person name="Brodie E.L."/>
            <person name="Williams K.H."/>
            <person name="Hubbard S.S."/>
            <person name="Banfield J.F."/>
        </authorList>
    </citation>
    <scope>NUCLEOTIDE SEQUENCE [LARGE SCALE GENOMIC DNA]</scope>
</reference>
<evidence type="ECO:0000256" key="7">
    <source>
        <dbReference type="RuleBase" id="RU367016"/>
    </source>
</evidence>
<dbReference type="InterPro" id="IPR032818">
    <property type="entry name" value="DedA-like"/>
</dbReference>
<comment type="subcellular location">
    <subcellularLocation>
        <location evidence="1 7">Cell membrane</location>
        <topology evidence="1 7">Multi-pass membrane protein</topology>
    </subcellularLocation>
</comment>
<comment type="similarity">
    <text evidence="2 7">Belongs to the DedA family.</text>
</comment>
<dbReference type="AlphaFoldDB" id="A0A1G2SLX6"/>
<evidence type="ECO:0000256" key="4">
    <source>
        <dbReference type="ARBA" id="ARBA00022692"/>
    </source>
</evidence>
<gene>
    <name evidence="9" type="ORF">A2591_01600</name>
</gene>
<evidence type="ECO:0000256" key="5">
    <source>
        <dbReference type="ARBA" id="ARBA00022989"/>
    </source>
</evidence>
<evidence type="ECO:0000256" key="1">
    <source>
        <dbReference type="ARBA" id="ARBA00004651"/>
    </source>
</evidence>
<feature type="transmembrane region" description="Helical" evidence="7">
    <location>
        <begin position="57"/>
        <end position="79"/>
    </location>
</feature>
<evidence type="ECO:0000256" key="6">
    <source>
        <dbReference type="ARBA" id="ARBA00023136"/>
    </source>
</evidence>
<keyword evidence="4 7" id="KW-0812">Transmembrane</keyword>
<keyword evidence="6 7" id="KW-0472">Membrane</keyword>